<reference evidence="2" key="2">
    <citation type="submission" date="2020-09" db="EMBL/GenBank/DDBJ databases">
        <authorList>
            <person name="Sun Q."/>
            <person name="Ohkuma M."/>
        </authorList>
    </citation>
    <scope>NUCLEOTIDE SEQUENCE</scope>
    <source>
        <strain evidence="2">JCM 4391</strain>
    </source>
</reference>
<protein>
    <submittedName>
        <fullName evidence="2">Uncharacterized protein</fullName>
    </submittedName>
</protein>
<evidence type="ECO:0000313" key="2">
    <source>
        <dbReference type="EMBL" id="GGU60928.1"/>
    </source>
</evidence>
<sequence length="105" mass="11129">MQVNPKSLVMGPEPSDGLQPYPKGACPAQLRAANYPAQSQLATPRTGDGKRLPWRLGTGIPQLRNKCTPPAPLQNLGSCLECFDGTPADPNSYIAPPAPDHRLAA</sequence>
<dbReference type="Proteomes" id="UP000636661">
    <property type="component" value="Unassembled WGS sequence"/>
</dbReference>
<dbReference type="EMBL" id="BMTP01000019">
    <property type="protein sequence ID" value="GGU60928.1"/>
    <property type="molecule type" value="Genomic_DNA"/>
</dbReference>
<evidence type="ECO:0000313" key="3">
    <source>
        <dbReference type="Proteomes" id="UP000636661"/>
    </source>
</evidence>
<organism evidence="2 3">
    <name type="scientific">Streptomyces lavendofoliae</name>
    <dbReference type="NCBI Taxonomy" id="67314"/>
    <lineage>
        <taxon>Bacteria</taxon>
        <taxon>Bacillati</taxon>
        <taxon>Actinomycetota</taxon>
        <taxon>Actinomycetes</taxon>
        <taxon>Kitasatosporales</taxon>
        <taxon>Streptomycetaceae</taxon>
        <taxon>Streptomyces</taxon>
    </lineage>
</organism>
<dbReference type="AlphaFoldDB" id="A0A918I2V1"/>
<comment type="caution">
    <text evidence="2">The sequence shown here is derived from an EMBL/GenBank/DDBJ whole genome shotgun (WGS) entry which is preliminary data.</text>
</comment>
<reference evidence="2" key="1">
    <citation type="journal article" date="2014" name="Int. J. Syst. Evol. Microbiol.">
        <title>Complete genome sequence of Corynebacterium casei LMG S-19264T (=DSM 44701T), isolated from a smear-ripened cheese.</title>
        <authorList>
            <consortium name="US DOE Joint Genome Institute (JGI-PGF)"/>
            <person name="Walter F."/>
            <person name="Albersmeier A."/>
            <person name="Kalinowski J."/>
            <person name="Ruckert C."/>
        </authorList>
    </citation>
    <scope>NUCLEOTIDE SEQUENCE</scope>
    <source>
        <strain evidence="2">JCM 4391</strain>
    </source>
</reference>
<evidence type="ECO:0000256" key="1">
    <source>
        <dbReference type="SAM" id="MobiDB-lite"/>
    </source>
</evidence>
<feature type="region of interest" description="Disordered" evidence="1">
    <location>
        <begin position="1"/>
        <end position="25"/>
    </location>
</feature>
<keyword evidence="3" id="KW-1185">Reference proteome</keyword>
<gene>
    <name evidence="2" type="ORF">GCM10010274_57150</name>
</gene>
<name>A0A918I2V1_9ACTN</name>
<accession>A0A918I2V1</accession>
<proteinExistence type="predicted"/>